<sequence length="395" mass="44430">MSTKLLWRGFANHANLFPFGSLIPIGLNPKKRIMSCNSGKKIWVWVFINCANFVTVLIAPLCLFLFKKFPSSLDNYFVTMVTVLLTLICTGMVNYVNLLIWMHTSAAVKGFNTLVILESTLKSEKEIGKTSRTQKPDHLGQVVSRLIQFLSIFGYVLAIFCFWNNFDSTYFVLREFFIPIDGNTMLTMVTYLVRLIIFICSCTELMRTLSFLVIYFIFPLQIVAYALQQFQQSSANLTSIAGNSKLRTLYVTMSLGIDLIATVQGHSTKNFLLKGGPSTAVLMAFGQLEVVVCSIGTIRMWDIIPMPLYLICPTTAVAAVTIVLLLLPRASRCYDDSSKLLKTWTNVTARGAAYENRLLDKRVLMEYRACHKAIIALRPCKIFANISGVKLFMGK</sequence>
<keyword evidence="1" id="KW-1133">Transmembrane helix</keyword>
<keyword evidence="3" id="KW-1185">Reference proteome</keyword>
<feature type="transmembrane region" description="Helical" evidence="1">
    <location>
        <begin position="185"/>
        <end position="202"/>
    </location>
</feature>
<dbReference type="EMBL" id="LNIX01000039">
    <property type="protein sequence ID" value="OXA39416.1"/>
    <property type="molecule type" value="Genomic_DNA"/>
</dbReference>
<evidence type="ECO:0000256" key="1">
    <source>
        <dbReference type="SAM" id="Phobius"/>
    </source>
</evidence>
<evidence type="ECO:0000313" key="3">
    <source>
        <dbReference type="Proteomes" id="UP000198287"/>
    </source>
</evidence>
<protein>
    <submittedName>
        <fullName evidence="2">Uncharacterized protein</fullName>
    </submittedName>
</protein>
<evidence type="ECO:0000313" key="2">
    <source>
        <dbReference type="EMBL" id="OXA39416.1"/>
    </source>
</evidence>
<name>A0A226D5A1_FOLCA</name>
<feature type="non-terminal residue" evidence="2">
    <location>
        <position position="395"/>
    </location>
</feature>
<dbReference type="AlphaFoldDB" id="A0A226D5A1"/>
<feature type="transmembrane region" description="Helical" evidence="1">
    <location>
        <begin position="73"/>
        <end position="93"/>
    </location>
</feature>
<proteinExistence type="predicted"/>
<organism evidence="2 3">
    <name type="scientific">Folsomia candida</name>
    <name type="common">Springtail</name>
    <dbReference type="NCBI Taxonomy" id="158441"/>
    <lineage>
        <taxon>Eukaryota</taxon>
        <taxon>Metazoa</taxon>
        <taxon>Ecdysozoa</taxon>
        <taxon>Arthropoda</taxon>
        <taxon>Hexapoda</taxon>
        <taxon>Collembola</taxon>
        <taxon>Entomobryomorpha</taxon>
        <taxon>Isotomoidea</taxon>
        <taxon>Isotomidae</taxon>
        <taxon>Proisotominae</taxon>
        <taxon>Folsomia</taxon>
    </lineage>
</organism>
<dbReference type="Proteomes" id="UP000198287">
    <property type="component" value="Unassembled WGS sequence"/>
</dbReference>
<keyword evidence="1" id="KW-0472">Membrane</keyword>
<feature type="transmembrane region" description="Helical" evidence="1">
    <location>
        <begin position="209"/>
        <end position="228"/>
    </location>
</feature>
<feature type="transmembrane region" description="Helical" evidence="1">
    <location>
        <begin position="142"/>
        <end position="165"/>
    </location>
</feature>
<gene>
    <name evidence="2" type="ORF">Fcan01_25956</name>
</gene>
<comment type="caution">
    <text evidence="2">The sequence shown here is derived from an EMBL/GenBank/DDBJ whole genome shotgun (WGS) entry which is preliminary data.</text>
</comment>
<feature type="transmembrane region" description="Helical" evidence="1">
    <location>
        <begin position="307"/>
        <end position="327"/>
    </location>
</feature>
<reference evidence="2 3" key="1">
    <citation type="submission" date="2015-12" db="EMBL/GenBank/DDBJ databases">
        <title>The genome of Folsomia candida.</title>
        <authorList>
            <person name="Faddeeva A."/>
            <person name="Derks M.F."/>
            <person name="Anvar Y."/>
            <person name="Smit S."/>
            <person name="Van Straalen N."/>
            <person name="Roelofs D."/>
        </authorList>
    </citation>
    <scope>NUCLEOTIDE SEQUENCE [LARGE SCALE GENOMIC DNA]</scope>
    <source>
        <strain evidence="2 3">VU population</strain>
        <tissue evidence="2">Whole body</tissue>
    </source>
</reference>
<keyword evidence="1" id="KW-0812">Transmembrane</keyword>
<accession>A0A226D5A1</accession>
<feature type="transmembrane region" description="Helical" evidence="1">
    <location>
        <begin position="42"/>
        <end position="66"/>
    </location>
</feature>